<dbReference type="AlphaFoldDB" id="A0AAD7JNJ6"/>
<evidence type="ECO:0000313" key="3">
    <source>
        <dbReference type="Proteomes" id="UP001215280"/>
    </source>
</evidence>
<proteinExistence type="predicted"/>
<protein>
    <submittedName>
        <fullName evidence="2">Uncharacterized protein</fullName>
    </submittedName>
</protein>
<keyword evidence="3" id="KW-1185">Reference proteome</keyword>
<organism evidence="2 3">
    <name type="scientific">Mycena maculata</name>
    <dbReference type="NCBI Taxonomy" id="230809"/>
    <lineage>
        <taxon>Eukaryota</taxon>
        <taxon>Fungi</taxon>
        <taxon>Dikarya</taxon>
        <taxon>Basidiomycota</taxon>
        <taxon>Agaricomycotina</taxon>
        <taxon>Agaricomycetes</taxon>
        <taxon>Agaricomycetidae</taxon>
        <taxon>Agaricales</taxon>
        <taxon>Marasmiineae</taxon>
        <taxon>Mycenaceae</taxon>
        <taxon>Mycena</taxon>
    </lineage>
</organism>
<dbReference type="EMBL" id="JARJLG010000027">
    <property type="protein sequence ID" value="KAJ7768632.1"/>
    <property type="molecule type" value="Genomic_DNA"/>
</dbReference>
<feature type="compositionally biased region" description="Low complexity" evidence="1">
    <location>
        <begin position="297"/>
        <end position="308"/>
    </location>
</feature>
<comment type="caution">
    <text evidence="2">The sequence shown here is derived from an EMBL/GenBank/DDBJ whole genome shotgun (WGS) entry which is preliminary data.</text>
</comment>
<feature type="region of interest" description="Disordered" evidence="1">
    <location>
        <begin position="1"/>
        <end position="21"/>
    </location>
</feature>
<sequence length="341" mass="37964">MFGMDQNPEDPEQIGEEWNSSDKSYSSYDVVWHPTGDRTGSPHPVRFGMGIEFFGKTVGFRFNFSTFWERYIAKLPSISHVLRNQTILWVYDSALKAKTYIPDIKIPEPLSILEDQHVDLVVDRPHDPPGMDNAPCAHHAANSVAVGLFEERKHTVRRGMQKFIHNITPRASPQKTKKRKKAVLIDLPLYEYVARGWDLTNEQWRNTVWPTLDESFSDVPRSSAAWNLTVNPGTQDHGTTPEAVTVIPEVEVEDNLTTEDAQQKPGNETAMVVDLPTTKDTGRTLNITITAHSDMDSGSSASGSNTGGRIVLMSGGQESSTDLGSEGPQKKSVFLMDVEPN</sequence>
<dbReference type="Proteomes" id="UP001215280">
    <property type="component" value="Unassembled WGS sequence"/>
</dbReference>
<name>A0AAD7JNJ6_9AGAR</name>
<reference evidence="2" key="1">
    <citation type="submission" date="2023-03" db="EMBL/GenBank/DDBJ databases">
        <title>Massive genome expansion in bonnet fungi (Mycena s.s.) driven by repeated elements and novel gene families across ecological guilds.</title>
        <authorList>
            <consortium name="Lawrence Berkeley National Laboratory"/>
            <person name="Harder C.B."/>
            <person name="Miyauchi S."/>
            <person name="Viragh M."/>
            <person name="Kuo A."/>
            <person name="Thoen E."/>
            <person name="Andreopoulos B."/>
            <person name="Lu D."/>
            <person name="Skrede I."/>
            <person name="Drula E."/>
            <person name="Henrissat B."/>
            <person name="Morin E."/>
            <person name="Kohler A."/>
            <person name="Barry K."/>
            <person name="LaButti K."/>
            <person name="Morin E."/>
            <person name="Salamov A."/>
            <person name="Lipzen A."/>
            <person name="Mereny Z."/>
            <person name="Hegedus B."/>
            <person name="Baldrian P."/>
            <person name="Stursova M."/>
            <person name="Weitz H."/>
            <person name="Taylor A."/>
            <person name="Grigoriev I.V."/>
            <person name="Nagy L.G."/>
            <person name="Martin F."/>
            <person name="Kauserud H."/>
        </authorList>
    </citation>
    <scope>NUCLEOTIDE SEQUENCE</scope>
    <source>
        <strain evidence="2">CBHHK188m</strain>
    </source>
</reference>
<evidence type="ECO:0000313" key="2">
    <source>
        <dbReference type="EMBL" id="KAJ7768632.1"/>
    </source>
</evidence>
<feature type="region of interest" description="Disordered" evidence="1">
    <location>
        <begin position="293"/>
        <end position="341"/>
    </location>
</feature>
<accession>A0AAD7JNJ6</accession>
<evidence type="ECO:0000256" key="1">
    <source>
        <dbReference type="SAM" id="MobiDB-lite"/>
    </source>
</evidence>
<gene>
    <name evidence="2" type="ORF">DFH07DRAFT_769178</name>
</gene>